<protein>
    <submittedName>
        <fullName evidence="2">Branched-chain amino acid transport protein</fullName>
    </submittedName>
</protein>
<feature type="transmembrane region" description="Helical" evidence="1">
    <location>
        <begin position="6"/>
        <end position="28"/>
    </location>
</feature>
<comment type="caution">
    <text evidence="2">The sequence shown here is derived from an EMBL/GenBank/DDBJ whole genome shotgun (WGS) entry which is preliminary data.</text>
</comment>
<accession>A0A0T5XCS4</accession>
<dbReference type="Pfam" id="PF05437">
    <property type="entry name" value="AzlD"/>
    <property type="match status" value="1"/>
</dbReference>
<dbReference type="AlphaFoldDB" id="A0A0T5XCS4"/>
<keyword evidence="1" id="KW-0472">Membrane</keyword>
<dbReference type="OrthoDB" id="165490at2"/>
<gene>
    <name evidence="2" type="ORF">HMPREF1705_03358</name>
</gene>
<evidence type="ECO:0000313" key="2">
    <source>
        <dbReference type="EMBL" id="KRT36097.1"/>
    </source>
</evidence>
<evidence type="ECO:0000313" key="3">
    <source>
        <dbReference type="Proteomes" id="UP000005273"/>
    </source>
</evidence>
<feature type="transmembrane region" description="Helical" evidence="1">
    <location>
        <begin position="40"/>
        <end position="58"/>
    </location>
</feature>
<dbReference type="Proteomes" id="UP000005273">
    <property type="component" value="Unassembled WGS sequence"/>
</dbReference>
<name>A0A0T5XCS4_9BACT</name>
<feature type="transmembrane region" description="Helical" evidence="1">
    <location>
        <begin position="70"/>
        <end position="100"/>
    </location>
</feature>
<sequence>MNVWLVLLLGGIFTYLTRAFFIFLFGLWEIPSWVKEFLRFVPPAVLSALIVPELFVQSGKVFISLENVRLLAGIAAIFTALLTKNTLLTILTGIVFVFIFNTF</sequence>
<evidence type="ECO:0000256" key="1">
    <source>
        <dbReference type="SAM" id="Phobius"/>
    </source>
</evidence>
<dbReference type="eggNOG" id="COG4392">
    <property type="taxonomic scope" value="Bacteria"/>
</dbReference>
<dbReference type="InterPro" id="IPR008407">
    <property type="entry name" value="Brnchd-chn_aa_trnsp_AzlD"/>
</dbReference>
<reference evidence="3" key="1">
    <citation type="submission" date="2012-09" db="EMBL/GenBank/DDBJ databases">
        <authorList>
            <person name="Weinstock G."/>
            <person name="Sodergren E."/>
            <person name="Clifton S."/>
            <person name="Fulton L."/>
            <person name="Fulton B."/>
            <person name="Courtney L."/>
            <person name="Fronick C."/>
            <person name="Harrison M."/>
            <person name="Strong C."/>
            <person name="Farmer C."/>
            <person name="Delehaunty K."/>
            <person name="Markovic C."/>
            <person name="Hall O."/>
            <person name="Minx P."/>
            <person name="Tomlinson C."/>
            <person name="Mitreva M."/>
            <person name="Nelson J."/>
            <person name="Hou S."/>
            <person name="Wollam A."/>
            <person name="Pepin K.H."/>
            <person name="Johnson M."/>
            <person name="Bhonagiri V."/>
            <person name="Nash W.E."/>
            <person name="Suruliraj S."/>
            <person name="Warren W."/>
            <person name="Chinwalla A."/>
            <person name="Mardis E.R."/>
            <person name="Wilson R.K."/>
        </authorList>
    </citation>
    <scope>NUCLEOTIDE SEQUENCE [LARGE SCALE GENOMIC DNA]</scope>
    <source>
        <strain evidence="3">OS1</strain>
    </source>
</reference>
<dbReference type="RefSeq" id="WP_009201208.1">
    <property type="nucleotide sequence ID" value="NZ_ACJX03000001.1"/>
</dbReference>
<keyword evidence="1" id="KW-1133">Transmembrane helix</keyword>
<proteinExistence type="predicted"/>
<keyword evidence="1" id="KW-0812">Transmembrane</keyword>
<dbReference type="EMBL" id="ACJX03000001">
    <property type="protein sequence ID" value="KRT36097.1"/>
    <property type="molecule type" value="Genomic_DNA"/>
</dbReference>
<keyword evidence="3" id="KW-1185">Reference proteome</keyword>
<organism evidence="2 3">
    <name type="scientific">Acetomicrobium hydrogeniformans ATCC BAA-1850</name>
    <dbReference type="NCBI Taxonomy" id="592015"/>
    <lineage>
        <taxon>Bacteria</taxon>
        <taxon>Thermotogati</taxon>
        <taxon>Synergistota</taxon>
        <taxon>Synergistia</taxon>
        <taxon>Synergistales</taxon>
        <taxon>Acetomicrobiaceae</taxon>
        <taxon>Acetomicrobium</taxon>
    </lineage>
</organism>